<organism evidence="1 2">
    <name type="scientific">Arthrobacter caoxuetaonis</name>
    <dbReference type="NCBI Taxonomy" id="2886935"/>
    <lineage>
        <taxon>Bacteria</taxon>
        <taxon>Bacillati</taxon>
        <taxon>Actinomycetota</taxon>
        <taxon>Actinomycetes</taxon>
        <taxon>Micrococcales</taxon>
        <taxon>Micrococcaceae</taxon>
        <taxon>Arthrobacter</taxon>
    </lineage>
</organism>
<gene>
    <name evidence="1" type="ORF">LJ757_16995</name>
</gene>
<evidence type="ECO:0000313" key="2">
    <source>
        <dbReference type="Proteomes" id="UP001139158"/>
    </source>
</evidence>
<comment type="caution">
    <text evidence="1">The sequence shown here is derived from an EMBL/GenBank/DDBJ whole genome shotgun (WGS) entry which is preliminary data.</text>
</comment>
<sequence>MITNTKYAQKLLAAQDKRRALTEDETMLETALLQAAVLTPGTVAAETGFEALKQHMAENADKFWDYLNFAVVVTADSFGVRPGTWFTRTPDEISSIIVPLTASPEDSRTIREAVEAISEALIEREGAASEEFTKNPDGELLLKMARLVSILATSRARSKKLAPALVIKGVRRITDEYHKANAK</sequence>
<dbReference type="AlphaFoldDB" id="A0A9X1MG40"/>
<reference evidence="1" key="1">
    <citation type="submission" date="2021-10" db="EMBL/GenBank/DDBJ databases">
        <title>Novel species in genus Arthrobacter.</title>
        <authorList>
            <person name="Liu Y."/>
        </authorList>
    </citation>
    <scope>NUCLEOTIDE SEQUENCE</scope>
    <source>
        <strain evidence="1">Zg-Y453</strain>
    </source>
</reference>
<keyword evidence="2" id="KW-1185">Reference proteome</keyword>
<proteinExistence type="predicted"/>
<protein>
    <submittedName>
        <fullName evidence="1">Uncharacterized protein</fullName>
    </submittedName>
</protein>
<name>A0A9X1MG40_9MICC</name>
<dbReference type="RefSeq" id="WP_227897479.1">
    <property type="nucleotide sequence ID" value="NZ_CP099467.1"/>
</dbReference>
<evidence type="ECO:0000313" key="1">
    <source>
        <dbReference type="EMBL" id="MCC3299493.1"/>
    </source>
</evidence>
<dbReference type="Proteomes" id="UP001139158">
    <property type="component" value="Unassembled WGS sequence"/>
</dbReference>
<accession>A0A9X1MG40</accession>
<dbReference type="EMBL" id="JAJFZV010000018">
    <property type="protein sequence ID" value="MCC3299493.1"/>
    <property type="molecule type" value="Genomic_DNA"/>
</dbReference>